<accession>A0A7R9MVD9</accession>
<evidence type="ECO:0000259" key="7">
    <source>
        <dbReference type="Pfam" id="PF04547"/>
    </source>
</evidence>
<dbReference type="AlphaFoldDB" id="A0A7R9MVD9"/>
<organism evidence="8">
    <name type="scientific">Oppiella nova</name>
    <dbReference type="NCBI Taxonomy" id="334625"/>
    <lineage>
        <taxon>Eukaryota</taxon>
        <taxon>Metazoa</taxon>
        <taxon>Ecdysozoa</taxon>
        <taxon>Arthropoda</taxon>
        <taxon>Chelicerata</taxon>
        <taxon>Arachnida</taxon>
        <taxon>Acari</taxon>
        <taxon>Acariformes</taxon>
        <taxon>Sarcoptiformes</taxon>
        <taxon>Oribatida</taxon>
        <taxon>Brachypylina</taxon>
        <taxon>Oppioidea</taxon>
        <taxon>Oppiidae</taxon>
        <taxon>Oppiella</taxon>
    </lineage>
</organism>
<dbReference type="Proteomes" id="UP000728032">
    <property type="component" value="Unassembled WGS sequence"/>
</dbReference>
<name>A0A7R9MVD9_9ACAR</name>
<evidence type="ECO:0000256" key="2">
    <source>
        <dbReference type="ARBA" id="ARBA00009671"/>
    </source>
</evidence>
<dbReference type="InterPro" id="IPR049452">
    <property type="entry name" value="Anoctamin_TM"/>
</dbReference>
<sequence>ERGFPVWTKYIPKIILAILISVFDDIYYCLAVWLNNKENYELETTHENNLILKLILVQFMNSFLSLFYIAFYIGDMDKLREVFLSHIPYL</sequence>
<dbReference type="EMBL" id="OC975100">
    <property type="protein sequence ID" value="CAD7668638.1"/>
    <property type="molecule type" value="Genomic_DNA"/>
</dbReference>
<dbReference type="PANTHER" id="PTHR12308:SF51">
    <property type="entry name" value="ANOCTAMIN-8"/>
    <property type="match status" value="1"/>
</dbReference>
<evidence type="ECO:0000256" key="1">
    <source>
        <dbReference type="ARBA" id="ARBA00004141"/>
    </source>
</evidence>
<proteinExistence type="inferred from homology"/>
<dbReference type="GO" id="GO:0005886">
    <property type="term" value="C:plasma membrane"/>
    <property type="evidence" value="ECO:0007669"/>
    <property type="project" value="TreeGrafter"/>
</dbReference>
<evidence type="ECO:0000313" key="9">
    <source>
        <dbReference type="Proteomes" id="UP000728032"/>
    </source>
</evidence>
<reference evidence="8" key="1">
    <citation type="submission" date="2020-11" db="EMBL/GenBank/DDBJ databases">
        <authorList>
            <person name="Tran Van P."/>
        </authorList>
    </citation>
    <scope>NUCLEOTIDE SEQUENCE</scope>
</reference>
<keyword evidence="5 6" id="KW-0472">Membrane</keyword>
<evidence type="ECO:0000313" key="8">
    <source>
        <dbReference type="EMBL" id="CAD7668638.1"/>
    </source>
</evidence>
<dbReference type="EMBL" id="CAJPVJ010060275">
    <property type="protein sequence ID" value="CAG2184087.1"/>
    <property type="molecule type" value="Genomic_DNA"/>
</dbReference>
<dbReference type="Pfam" id="PF04547">
    <property type="entry name" value="Anoctamin"/>
    <property type="match status" value="1"/>
</dbReference>
<comment type="similarity">
    <text evidence="2 6">Belongs to the anoctamin family.</text>
</comment>
<dbReference type="GO" id="GO:0005254">
    <property type="term" value="F:chloride channel activity"/>
    <property type="evidence" value="ECO:0007669"/>
    <property type="project" value="TreeGrafter"/>
</dbReference>
<keyword evidence="4 6" id="KW-1133">Transmembrane helix</keyword>
<evidence type="ECO:0000256" key="5">
    <source>
        <dbReference type="ARBA" id="ARBA00023136"/>
    </source>
</evidence>
<evidence type="ECO:0000256" key="3">
    <source>
        <dbReference type="ARBA" id="ARBA00022692"/>
    </source>
</evidence>
<feature type="non-terminal residue" evidence="8">
    <location>
        <position position="1"/>
    </location>
</feature>
<feature type="transmembrane region" description="Helical" evidence="6">
    <location>
        <begin position="54"/>
        <end position="74"/>
    </location>
</feature>
<keyword evidence="9" id="KW-1185">Reference proteome</keyword>
<feature type="domain" description="Anoctamin transmembrane" evidence="7">
    <location>
        <begin position="7"/>
        <end position="78"/>
    </location>
</feature>
<keyword evidence="3 6" id="KW-0812">Transmembrane</keyword>
<evidence type="ECO:0000256" key="4">
    <source>
        <dbReference type="ARBA" id="ARBA00022989"/>
    </source>
</evidence>
<dbReference type="OrthoDB" id="296386at2759"/>
<dbReference type="PANTHER" id="PTHR12308">
    <property type="entry name" value="ANOCTAMIN"/>
    <property type="match status" value="1"/>
</dbReference>
<comment type="caution">
    <text evidence="6">Lacks conserved residue(s) required for the propagation of feature annotation.</text>
</comment>
<gene>
    <name evidence="8" type="ORF">ONB1V03_LOCUS23507</name>
</gene>
<comment type="subcellular location">
    <subcellularLocation>
        <location evidence="1 6">Membrane</location>
        <topology evidence="1 6">Multi-pass membrane protein</topology>
    </subcellularLocation>
</comment>
<protein>
    <recommendedName>
        <fullName evidence="6">Anoctamin</fullName>
    </recommendedName>
</protein>
<feature type="transmembrane region" description="Helical" evidence="6">
    <location>
        <begin position="14"/>
        <end position="34"/>
    </location>
</feature>
<feature type="non-terminal residue" evidence="8">
    <location>
        <position position="90"/>
    </location>
</feature>
<evidence type="ECO:0000256" key="6">
    <source>
        <dbReference type="RuleBase" id="RU280814"/>
    </source>
</evidence>
<dbReference type="InterPro" id="IPR007632">
    <property type="entry name" value="Anoctamin"/>
</dbReference>